<dbReference type="Proteomes" id="UP001595696">
    <property type="component" value="Unassembled WGS sequence"/>
</dbReference>
<comment type="caution">
    <text evidence="3">The sequence shown here is derived from an EMBL/GenBank/DDBJ whole genome shotgun (WGS) entry which is preliminary data.</text>
</comment>
<dbReference type="PROSITE" id="PS51257">
    <property type="entry name" value="PROKAR_LIPOPROTEIN"/>
    <property type="match status" value="1"/>
</dbReference>
<proteinExistence type="predicted"/>
<evidence type="ECO:0008006" key="5">
    <source>
        <dbReference type="Google" id="ProtNLM"/>
    </source>
</evidence>
<feature type="region of interest" description="Disordered" evidence="1">
    <location>
        <begin position="36"/>
        <end position="71"/>
    </location>
</feature>
<feature type="signal peptide" evidence="2">
    <location>
        <begin position="1"/>
        <end position="18"/>
    </location>
</feature>
<protein>
    <recommendedName>
        <fullName evidence="5">LppU protein</fullName>
    </recommendedName>
</protein>
<organism evidence="3 4">
    <name type="scientific">Nocardia jiangsuensis</name>
    <dbReference type="NCBI Taxonomy" id="1691563"/>
    <lineage>
        <taxon>Bacteria</taxon>
        <taxon>Bacillati</taxon>
        <taxon>Actinomycetota</taxon>
        <taxon>Actinomycetes</taxon>
        <taxon>Mycobacteriales</taxon>
        <taxon>Nocardiaceae</taxon>
        <taxon>Nocardia</taxon>
    </lineage>
</organism>
<keyword evidence="4" id="KW-1185">Reference proteome</keyword>
<name>A0ABV8DVI8_9NOCA</name>
<sequence>MSRLVVRRVLTATFGAVAALTLIGCSSTVTGTAQPEIGNGTVDAVSTTSTPKPSGKPSSGKPTPSNSNNGGSVDFEASIGDCVTLGGTVSDATIAKASCGSRASNYKVIGKAPTSTGCIADRDNYYAETVNSVQTGALCLDIDWVVGGCMDVGGEDPKRIDCTESAIEGIKVTNIVQGTDDVSACDSGSGFKYSDRRFVVCVEDL</sequence>
<accession>A0ABV8DVI8</accession>
<evidence type="ECO:0000256" key="1">
    <source>
        <dbReference type="SAM" id="MobiDB-lite"/>
    </source>
</evidence>
<evidence type="ECO:0000313" key="3">
    <source>
        <dbReference type="EMBL" id="MFC3963744.1"/>
    </source>
</evidence>
<reference evidence="4" key="1">
    <citation type="journal article" date="2019" name="Int. J. Syst. Evol. Microbiol.">
        <title>The Global Catalogue of Microorganisms (GCM) 10K type strain sequencing project: providing services to taxonomists for standard genome sequencing and annotation.</title>
        <authorList>
            <consortium name="The Broad Institute Genomics Platform"/>
            <consortium name="The Broad Institute Genome Sequencing Center for Infectious Disease"/>
            <person name="Wu L."/>
            <person name="Ma J."/>
        </authorList>
    </citation>
    <scope>NUCLEOTIDE SEQUENCE [LARGE SCALE GENOMIC DNA]</scope>
    <source>
        <strain evidence="4">CGMCC 4.7330</strain>
    </source>
</reference>
<feature type="compositionally biased region" description="Low complexity" evidence="1">
    <location>
        <begin position="46"/>
        <end position="71"/>
    </location>
</feature>
<evidence type="ECO:0000313" key="4">
    <source>
        <dbReference type="Proteomes" id="UP001595696"/>
    </source>
</evidence>
<feature type="chain" id="PRO_5047381470" description="LppU protein" evidence="2">
    <location>
        <begin position="19"/>
        <end position="205"/>
    </location>
</feature>
<dbReference type="EMBL" id="JBHSAX010000014">
    <property type="protein sequence ID" value="MFC3963744.1"/>
    <property type="molecule type" value="Genomic_DNA"/>
</dbReference>
<keyword evidence="2" id="KW-0732">Signal</keyword>
<evidence type="ECO:0000256" key="2">
    <source>
        <dbReference type="SAM" id="SignalP"/>
    </source>
</evidence>
<dbReference type="RefSeq" id="WP_378613487.1">
    <property type="nucleotide sequence ID" value="NZ_JBHSAX010000014.1"/>
</dbReference>
<gene>
    <name evidence="3" type="ORF">ACFO0B_17260</name>
</gene>